<feature type="binding site" description="axial binding residue" evidence="6">
    <location>
        <position position="429"/>
    </location>
    <ligand>
        <name>heme</name>
        <dbReference type="ChEBI" id="CHEBI:30413"/>
    </ligand>
    <ligandPart>
        <name>Fe</name>
        <dbReference type="ChEBI" id="CHEBI:18248"/>
    </ligandPart>
</feature>
<name>A0A074YTQ4_AURSE</name>
<evidence type="ECO:0000256" key="2">
    <source>
        <dbReference type="ARBA" id="ARBA00010617"/>
    </source>
</evidence>
<dbReference type="Gene3D" id="1.10.630.10">
    <property type="entry name" value="Cytochrome P450"/>
    <property type="match status" value="1"/>
</dbReference>
<dbReference type="HOGENOM" id="CLU_001570_14_11_1"/>
<dbReference type="PRINTS" id="PR00463">
    <property type="entry name" value="EP450I"/>
</dbReference>
<dbReference type="PANTHER" id="PTHR24305">
    <property type="entry name" value="CYTOCHROME P450"/>
    <property type="match status" value="1"/>
</dbReference>
<dbReference type="InParanoid" id="A0A074YTQ4"/>
<sequence>MSDLPITYRLLSTLTSTSWSGLALFVVYAASIYYVVRSVYRLFFHPLAKYPGPKFAAITDIWYAYHWVSGRYPWDMEYMHMMYGDVVRTGPNELTFATPQSFNDIYGHATKERSTFIKGTFYEHGQPEPGIVAERDPEKHRETRRLLSHGFSTKALKDQEDILHKYSDLFVAQIQLAFGESFGTVQSAKPHFWIETIHDGAFLVTLFEVGRRLPWLWPLIILVLPSGIKRKFDLFLDYSKKQVQKRVARQDSITRTDFFVNLLSERSGNVSEEWLIAQANVLVIAGSDTTATALATIIYYLTRYPQQLDRLCCEIREAFPDQKKMTDVELQSLPYLSAVIEEGLRIFPPTAFGLPRISPGATVDSHFVPPGVTVSTSSWTTTRRENYWKSARSFIPERWLPQAHTLYDNRFAADNHGAAKPFSLGPRGCLGVNLANMEMRITLAKLVWNFDMKPDGATRLLDWERESRFEGFWNIPAPMIRFEPR</sequence>
<evidence type="ECO:0000256" key="7">
    <source>
        <dbReference type="RuleBase" id="RU000461"/>
    </source>
</evidence>
<dbReference type="OMA" id="WVEMRIA"/>
<evidence type="ECO:0000313" key="9">
    <source>
        <dbReference type="EMBL" id="KEQ90216.1"/>
    </source>
</evidence>
<dbReference type="InterPro" id="IPR002401">
    <property type="entry name" value="Cyt_P450_E_grp-I"/>
</dbReference>
<dbReference type="GO" id="GO:0004497">
    <property type="term" value="F:monooxygenase activity"/>
    <property type="evidence" value="ECO:0007669"/>
    <property type="project" value="UniProtKB-KW"/>
</dbReference>
<evidence type="ECO:0000256" key="4">
    <source>
        <dbReference type="ARBA" id="ARBA00022723"/>
    </source>
</evidence>
<keyword evidence="4 6" id="KW-0479">Metal-binding</keyword>
<dbReference type="PRINTS" id="PR00385">
    <property type="entry name" value="P450"/>
</dbReference>
<keyword evidence="3 6" id="KW-0349">Heme</keyword>
<evidence type="ECO:0000256" key="5">
    <source>
        <dbReference type="ARBA" id="ARBA00023004"/>
    </source>
</evidence>
<keyword evidence="8" id="KW-0812">Transmembrane</keyword>
<dbReference type="GO" id="GO:0020037">
    <property type="term" value="F:heme binding"/>
    <property type="evidence" value="ECO:0007669"/>
    <property type="project" value="InterPro"/>
</dbReference>
<dbReference type="PANTHER" id="PTHR24305:SF210">
    <property type="entry name" value="CYTOCHROME P450 MONOOXYGENASE ASQL-RELATED"/>
    <property type="match status" value="1"/>
</dbReference>
<evidence type="ECO:0000256" key="8">
    <source>
        <dbReference type="SAM" id="Phobius"/>
    </source>
</evidence>
<keyword evidence="7" id="KW-0503">Monooxygenase</keyword>
<dbReference type="RefSeq" id="XP_013338706.1">
    <property type="nucleotide sequence ID" value="XM_013483252.1"/>
</dbReference>
<evidence type="ECO:0000256" key="6">
    <source>
        <dbReference type="PIRSR" id="PIRSR602401-1"/>
    </source>
</evidence>
<accession>A0A074YTQ4</accession>
<dbReference type="AlphaFoldDB" id="A0A074YTQ4"/>
<dbReference type="InterPro" id="IPR036396">
    <property type="entry name" value="Cyt_P450_sf"/>
</dbReference>
<dbReference type="InterPro" id="IPR017972">
    <property type="entry name" value="Cyt_P450_CS"/>
</dbReference>
<dbReference type="Proteomes" id="UP000030641">
    <property type="component" value="Unassembled WGS sequence"/>
</dbReference>
<dbReference type="Pfam" id="PF00067">
    <property type="entry name" value="p450"/>
    <property type="match status" value="1"/>
</dbReference>
<dbReference type="GO" id="GO:0005506">
    <property type="term" value="F:iron ion binding"/>
    <property type="evidence" value="ECO:0007669"/>
    <property type="project" value="InterPro"/>
</dbReference>
<comment type="cofactor">
    <cofactor evidence="1 6">
        <name>heme</name>
        <dbReference type="ChEBI" id="CHEBI:30413"/>
    </cofactor>
</comment>
<dbReference type="SUPFAM" id="SSF48264">
    <property type="entry name" value="Cytochrome P450"/>
    <property type="match status" value="1"/>
</dbReference>
<dbReference type="STRING" id="1043005.A0A074YTQ4"/>
<keyword evidence="7" id="KW-0560">Oxidoreductase</keyword>
<reference evidence="9 10" key="1">
    <citation type="journal article" date="2014" name="BMC Genomics">
        <title>Genome sequencing of four Aureobasidium pullulans varieties: biotechnological potential, stress tolerance, and description of new species.</title>
        <authorList>
            <person name="Gostin Ar C."/>
            <person name="Ohm R.A."/>
            <person name="Kogej T."/>
            <person name="Sonjak S."/>
            <person name="Turk M."/>
            <person name="Zajc J."/>
            <person name="Zalar P."/>
            <person name="Grube M."/>
            <person name="Sun H."/>
            <person name="Han J."/>
            <person name="Sharma A."/>
            <person name="Chiniquy J."/>
            <person name="Ngan C.Y."/>
            <person name="Lipzen A."/>
            <person name="Barry K."/>
            <person name="Grigoriev I.V."/>
            <person name="Gunde-Cimerman N."/>
        </authorList>
    </citation>
    <scope>NUCLEOTIDE SEQUENCE [LARGE SCALE GENOMIC DNA]</scope>
    <source>
        <strain evidence="9 10">EXF-2481</strain>
    </source>
</reference>
<comment type="similarity">
    <text evidence="2 7">Belongs to the cytochrome P450 family.</text>
</comment>
<proteinExistence type="inferred from homology"/>
<dbReference type="GO" id="GO:0016705">
    <property type="term" value="F:oxidoreductase activity, acting on paired donors, with incorporation or reduction of molecular oxygen"/>
    <property type="evidence" value="ECO:0007669"/>
    <property type="project" value="InterPro"/>
</dbReference>
<dbReference type="CDD" id="cd11058">
    <property type="entry name" value="CYP60B-like"/>
    <property type="match status" value="1"/>
</dbReference>
<organism evidence="9 10">
    <name type="scientific">Aureobasidium subglaciale (strain EXF-2481)</name>
    <name type="common">Aureobasidium pullulans var. subglaciale</name>
    <dbReference type="NCBI Taxonomy" id="1043005"/>
    <lineage>
        <taxon>Eukaryota</taxon>
        <taxon>Fungi</taxon>
        <taxon>Dikarya</taxon>
        <taxon>Ascomycota</taxon>
        <taxon>Pezizomycotina</taxon>
        <taxon>Dothideomycetes</taxon>
        <taxon>Dothideomycetidae</taxon>
        <taxon>Dothideales</taxon>
        <taxon>Saccotheciaceae</taxon>
        <taxon>Aureobasidium</taxon>
    </lineage>
</organism>
<dbReference type="InterPro" id="IPR001128">
    <property type="entry name" value="Cyt_P450"/>
</dbReference>
<keyword evidence="10" id="KW-1185">Reference proteome</keyword>
<feature type="transmembrane region" description="Helical" evidence="8">
    <location>
        <begin position="18"/>
        <end position="36"/>
    </location>
</feature>
<keyword evidence="8" id="KW-1133">Transmembrane helix</keyword>
<evidence type="ECO:0000256" key="3">
    <source>
        <dbReference type="ARBA" id="ARBA00022617"/>
    </source>
</evidence>
<dbReference type="OrthoDB" id="1470350at2759"/>
<dbReference type="GeneID" id="25368561"/>
<dbReference type="InterPro" id="IPR050121">
    <property type="entry name" value="Cytochrome_P450_monoxygenase"/>
</dbReference>
<keyword evidence="8" id="KW-0472">Membrane</keyword>
<protein>
    <recommendedName>
        <fullName evidence="11">Cytochrome P450 monooxygenase</fullName>
    </recommendedName>
</protein>
<gene>
    <name evidence="9" type="ORF">AUEXF2481DRAFT_48845</name>
</gene>
<evidence type="ECO:0008006" key="11">
    <source>
        <dbReference type="Google" id="ProtNLM"/>
    </source>
</evidence>
<keyword evidence="5 6" id="KW-0408">Iron</keyword>
<evidence type="ECO:0000313" key="10">
    <source>
        <dbReference type="Proteomes" id="UP000030641"/>
    </source>
</evidence>
<dbReference type="PROSITE" id="PS00086">
    <property type="entry name" value="CYTOCHROME_P450"/>
    <property type="match status" value="1"/>
</dbReference>
<evidence type="ECO:0000256" key="1">
    <source>
        <dbReference type="ARBA" id="ARBA00001971"/>
    </source>
</evidence>
<dbReference type="EMBL" id="KL584797">
    <property type="protein sequence ID" value="KEQ90216.1"/>
    <property type="molecule type" value="Genomic_DNA"/>
</dbReference>